<evidence type="ECO:0000256" key="3">
    <source>
        <dbReference type="PROSITE-ProRule" id="PRU10141"/>
    </source>
</evidence>
<dbReference type="EMBL" id="DS547140">
    <property type="protein sequence ID" value="EDR01314.1"/>
    <property type="molecule type" value="Genomic_DNA"/>
</dbReference>
<proteinExistence type="inferred from homology"/>
<evidence type="ECO:0000313" key="6">
    <source>
        <dbReference type="EMBL" id="EDR01314.1"/>
    </source>
</evidence>
<dbReference type="PROSITE" id="PS00107">
    <property type="entry name" value="PROTEIN_KINASE_ATP"/>
    <property type="match status" value="1"/>
</dbReference>
<evidence type="ECO:0000256" key="1">
    <source>
        <dbReference type="ARBA" id="ARBA00022741"/>
    </source>
</evidence>
<feature type="domain" description="Protein kinase" evidence="5">
    <location>
        <begin position="56"/>
        <end position="304"/>
    </location>
</feature>
<keyword evidence="1 3" id="KW-0547">Nucleotide-binding</keyword>
<comment type="similarity">
    <text evidence="4">Belongs to the protein kinase superfamily.</text>
</comment>
<evidence type="ECO:0000256" key="4">
    <source>
        <dbReference type="RuleBase" id="RU000304"/>
    </source>
</evidence>
<evidence type="ECO:0000256" key="2">
    <source>
        <dbReference type="ARBA" id="ARBA00022840"/>
    </source>
</evidence>
<keyword evidence="7" id="KW-1185">Reference proteome</keyword>
<accession>B0DVU3</accession>
<protein>
    <submittedName>
        <fullName evidence="6">Predicted protein</fullName>
    </submittedName>
</protein>
<dbReference type="GO" id="GO:0035556">
    <property type="term" value="P:intracellular signal transduction"/>
    <property type="evidence" value="ECO:0007669"/>
    <property type="project" value="TreeGrafter"/>
</dbReference>
<dbReference type="InterPro" id="IPR008271">
    <property type="entry name" value="Ser/Thr_kinase_AS"/>
</dbReference>
<dbReference type="STRING" id="486041.B0DVU3"/>
<dbReference type="Pfam" id="PF00069">
    <property type="entry name" value="Pkinase"/>
    <property type="match status" value="1"/>
</dbReference>
<dbReference type="GO" id="GO:0005829">
    <property type="term" value="C:cytosol"/>
    <property type="evidence" value="ECO:0007669"/>
    <property type="project" value="TreeGrafter"/>
</dbReference>
<dbReference type="GeneID" id="6083630"/>
<dbReference type="AlphaFoldDB" id="B0DVU3"/>
<keyword evidence="4" id="KW-0418">Kinase</keyword>
<dbReference type="InterPro" id="IPR000719">
    <property type="entry name" value="Prot_kinase_dom"/>
</dbReference>
<gene>
    <name evidence="6" type="ORF">LACBIDRAFT_254717</name>
</gene>
<dbReference type="GO" id="GO:0005524">
    <property type="term" value="F:ATP binding"/>
    <property type="evidence" value="ECO:0007669"/>
    <property type="project" value="UniProtKB-UniRule"/>
</dbReference>
<dbReference type="RefSeq" id="XP_001888021.1">
    <property type="nucleotide sequence ID" value="XM_001887986.1"/>
</dbReference>
<organism evidence="7">
    <name type="scientific">Laccaria bicolor (strain S238N-H82 / ATCC MYA-4686)</name>
    <name type="common">Bicoloured deceiver</name>
    <name type="synonym">Laccaria laccata var. bicolor</name>
    <dbReference type="NCBI Taxonomy" id="486041"/>
    <lineage>
        <taxon>Eukaryota</taxon>
        <taxon>Fungi</taxon>
        <taxon>Dikarya</taxon>
        <taxon>Basidiomycota</taxon>
        <taxon>Agaricomycotina</taxon>
        <taxon>Agaricomycetes</taxon>
        <taxon>Agaricomycetidae</taxon>
        <taxon>Agaricales</taxon>
        <taxon>Agaricineae</taxon>
        <taxon>Hydnangiaceae</taxon>
        <taxon>Laccaria</taxon>
    </lineage>
</organism>
<keyword evidence="2 3" id="KW-0067">ATP-binding</keyword>
<dbReference type="KEGG" id="lbc:LACBIDRAFT_254717"/>
<evidence type="ECO:0000259" key="5">
    <source>
        <dbReference type="PROSITE" id="PS50011"/>
    </source>
</evidence>
<dbReference type="GO" id="GO:0004674">
    <property type="term" value="F:protein serine/threonine kinase activity"/>
    <property type="evidence" value="ECO:0007669"/>
    <property type="project" value="UniProtKB-KW"/>
</dbReference>
<name>B0DVU3_LACBS</name>
<dbReference type="InterPro" id="IPR011009">
    <property type="entry name" value="Kinase-like_dom_sf"/>
</dbReference>
<dbReference type="Gene3D" id="1.10.510.10">
    <property type="entry name" value="Transferase(Phosphotransferase) domain 1"/>
    <property type="match status" value="1"/>
</dbReference>
<dbReference type="InParanoid" id="B0DVU3"/>
<dbReference type="InterPro" id="IPR017441">
    <property type="entry name" value="Protein_kinase_ATP_BS"/>
</dbReference>
<dbReference type="SUPFAM" id="SSF56112">
    <property type="entry name" value="Protein kinase-like (PK-like)"/>
    <property type="match status" value="1"/>
</dbReference>
<reference evidence="6 7" key="1">
    <citation type="journal article" date="2008" name="Nature">
        <title>The genome of Laccaria bicolor provides insights into mycorrhizal symbiosis.</title>
        <authorList>
            <person name="Martin F."/>
            <person name="Aerts A."/>
            <person name="Ahren D."/>
            <person name="Brun A."/>
            <person name="Danchin E.G.J."/>
            <person name="Duchaussoy F."/>
            <person name="Gibon J."/>
            <person name="Kohler A."/>
            <person name="Lindquist E."/>
            <person name="Pereda V."/>
            <person name="Salamov A."/>
            <person name="Shapiro H.J."/>
            <person name="Wuyts J."/>
            <person name="Blaudez D."/>
            <person name="Buee M."/>
            <person name="Brokstein P."/>
            <person name="Canbaeck B."/>
            <person name="Cohen D."/>
            <person name="Courty P.E."/>
            <person name="Coutinho P.M."/>
            <person name="Delaruelle C."/>
            <person name="Detter J.C."/>
            <person name="Deveau A."/>
            <person name="DiFazio S."/>
            <person name="Duplessis S."/>
            <person name="Fraissinet-Tachet L."/>
            <person name="Lucic E."/>
            <person name="Frey-Klett P."/>
            <person name="Fourrey C."/>
            <person name="Feussner I."/>
            <person name="Gay G."/>
            <person name="Grimwood J."/>
            <person name="Hoegger P.J."/>
            <person name="Jain P."/>
            <person name="Kilaru S."/>
            <person name="Labbe J."/>
            <person name="Lin Y.C."/>
            <person name="Legue V."/>
            <person name="Le Tacon F."/>
            <person name="Marmeisse R."/>
            <person name="Melayah D."/>
            <person name="Montanini B."/>
            <person name="Muratet M."/>
            <person name="Nehls U."/>
            <person name="Niculita-Hirzel H."/>
            <person name="Oudot-Le Secq M.P."/>
            <person name="Peter M."/>
            <person name="Quesneville H."/>
            <person name="Rajashekar B."/>
            <person name="Reich M."/>
            <person name="Rouhier N."/>
            <person name="Schmutz J."/>
            <person name="Yin T."/>
            <person name="Chalot M."/>
            <person name="Henrissat B."/>
            <person name="Kuees U."/>
            <person name="Lucas S."/>
            <person name="Van de Peer Y."/>
            <person name="Podila G.K."/>
            <person name="Polle A."/>
            <person name="Pukkila P.J."/>
            <person name="Richardson P.M."/>
            <person name="Rouze P."/>
            <person name="Sanders I.R."/>
            <person name="Stajich J.E."/>
            <person name="Tunlid A."/>
            <person name="Tuskan G."/>
            <person name="Grigoriev I.V."/>
        </authorList>
    </citation>
    <scope>NUCLEOTIDE SEQUENCE [LARGE SCALE GENOMIC DNA]</scope>
    <source>
        <strain evidence="7">S238N-H82 / ATCC MYA-4686</strain>
    </source>
</reference>
<keyword evidence="4" id="KW-0723">Serine/threonine-protein kinase</keyword>
<dbReference type="Gene3D" id="3.30.200.20">
    <property type="entry name" value="Phosphorylase Kinase, domain 1"/>
    <property type="match status" value="1"/>
</dbReference>
<dbReference type="PROSITE" id="PS00108">
    <property type="entry name" value="PROTEIN_KINASE_ST"/>
    <property type="match status" value="1"/>
</dbReference>
<feature type="binding site" evidence="3">
    <location>
        <position position="89"/>
    </location>
    <ligand>
        <name>ATP</name>
        <dbReference type="ChEBI" id="CHEBI:30616"/>
    </ligand>
</feature>
<evidence type="ECO:0000313" key="7">
    <source>
        <dbReference type="Proteomes" id="UP000001194"/>
    </source>
</evidence>
<dbReference type="PANTHER" id="PTHR24346:SF72">
    <property type="entry name" value="CAMK PROTEIN KINASE"/>
    <property type="match status" value="1"/>
</dbReference>
<dbReference type="Proteomes" id="UP000001194">
    <property type="component" value="Unassembled WGS sequence"/>
</dbReference>
<dbReference type="SMART" id="SM00220">
    <property type="entry name" value="S_TKc"/>
    <property type="match status" value="1"/>
</dbReference>
<sequence length="311" mass="35063">MSRPPLRETSSYNQLLGRGTRHSLPLASVAHNHIASFHSPKFRPQYRLIKEFVEIYQLEDELGSGGYGFVMTARHREERREVAVKFIIKSKVPARSWVHDDIIGKLPTEVVVLSFVDHENIVKCLDIFEDSKYIYLSTNTSLSTPPLSYAAPHQRFTESQARDVFSQLVDAVQYLGDLGIAHRDIKDENIVIDKNFKATSTFISPILLFEFFGTPHYAASEILRRKPYQAAPAEIWTLGVLLSYLLTGASPFANVWDAVDGRIFLSRSAASCPSKEAVDLMKRCLDPDPGTRATVVEVIEHVWLKRQSVSG</sequence>
<keyword evidence="4" id="KW-0808">Transferase</keyword>
<dbReference type="OrthoDB" id="10252171at2759"/>
<dbReference type="PROSITE" id="PS50011">
    <property type="entry name" value="PROTEIN_KINASE_DOM"/>
    <property type="match status" value="1"/>
</dbReference>
<dbReference type="HOGENOM" id="CLU_000288_63_0_1"/>
<dbReference type="GO" id="GO:0045719">
    <property type="term" value="P:negative regulation of glycogen biosynthetic process"/>
    <property type="evidence" value="ECO:0007669"/>
    <property type="project" value="TreeGrafter"/>
</dbReference>
<dbReference type="GO" id="GO:0005634">
    <property type="term" value="C:nucleus"/>
    <property type="evidence" value="ECO:0007669"/>
    <property type="project" value="TreeGrafter"/>
</dbReference>
<dbReference type="PANTHER" id="PTHR24346">
    <property type="entry name" value="MAP/MICROTUBULE AFFINITY-REGULATING KINASE"/>
    <property type="match status" value="1"/>
</dbReference>